<evidence type="ECO:0000313" key="2">
    <source>
        <dbReference type="EMBL" id="CDS13076.1"/>
    </source>
</evidence>
<sequence>MQPDAEQATNNTSSPMSNSINCPVMAANSPLGAMRQPLRRTTPIRHNPLGRSTTSTLMESDRTSIEFTRCLYQAKNIVKELERFSESICPALKVSPFNGFSAASSLDDPRLCSKDFVDKVNRYLEDTFNRFSRLCRVLLMVLEKMERSPEIRRERVVSFRTEVMEQIRIAEIIRLRIISYIQQRVDESSRTAGVSSSSIATTTSSSMPTITESMDPPTSPSTASTSSAIQPQSS</sequence>
<feature type="compositionally biased region" description="Low complexity" evidence="1">
    <location>
        <begin position="220"/>
        <end position="234"/>
    </location>
</feature>
<dbReference type="EMBL" id="LK023368">
    <property type="protein sequence ID" value="CDS13076.1"/>
    <property type="molecule type" value="Genomic_DNA"/>
</dbReference>
<feature type="region of interest" description="Disordered" evidence="1">
    <location>
        <begin position="1"/>
        <end position="22"/>
    </location>
</feature>
<feature type="compositionally biased region" description="Polar residues" evidence="1">
    <location>
        <begin position="7"/>
        <end position="21"/>
    </location>
</feature>
<dbReference type="OrthoDB" id="2402731at2759"/>
<proteinExistence type="predicted"/>
<accession>A0A077WZS0</accession>
<evidence type="ECO:0000256" key="1">
    <source>
        <dbReference type="SAM" id="MobiDB-lite"/>
    </source>
</evidence>
<dbReference type="AlphaFoldDB" id="A0A077WZS0"/>
<feature type="compositionally biased region" description="Low complexity" evidence="1">
    <location>
        <begin position="195"/>
        <end position="213"/>
    </location>
</feature>
<name>A0A077WZS0_9FUNG</name>
<organism evidence="2">
    <name type="scientific">Lichtheimia ramosa</name>
    <dbReference type="NCBI Taxonomy" id="688394"/>
    <lineage>
        <taxon>Eukaryota</taxon>
        <taxon>Fungi</taxon>
        <taxon>Fungi incertae sedis</taxon>
        <taxon>Mucoromycota</taxon>
        <taxon>Mucoromycotina</taxon>
        <taxon>Mucoromycetes</taxon>
        <taxon>Mucorales</taxon>
        <taxon>Lichtheimiaceae</taxon>
        <taxon>Lichtheimia</taxon>
    </lineage>
</organism>
<feature type="region of interest" description="Disordered" evidence="1">
    <location>
        <begin position="191"/>
        <end position="234"/>
    </location>
</feature>
<gene>
    <name evidence="2" type="ORF">LRAMOSA05260</name>
</gene>
<protein>
    <submittedName>
        <fullName evidence="2">Uncharacterized protein</fullName>
    </submittedName>
</protein>
<reference evidence="2" key="1">
    <citation type="journal article" date="2014" name="Genome Announc.">
        <title>De novo whole-genome sequence and genome annotation of Lichtheimia ramosa.</title>
        <authorList>
            <person name="Linde J."/>
            <person name="Schwartze V."/>
            <person name="Binder U."/>
            <person name="Lass-Florl C."/>
            <person name="Voigt K."/>
            <person name="Horn F."/>
        </authorList>
    </citation>
    <scope>NUCLEOTIDE SEQUENCE</scope>
    <source>
        <strain evidence="2">JMRC FSU:6197</strain>
    </source>
</reference>